<proteinExistence type="predicted"/>
<dbReference type="AlphaFoldDB" id="A0A319DQ40"/>
<evidence type="ECO:0000313" key="2">
    <source>
        <dbReference type="EMBL" id="PYH90218.1"/>
    </source>
</evidence>
<feature type="transmembrane region" description="Helical" evidence="1">
    <location>
        <begin position="138"/>
        <end position="155"/>
    </location>
</feature>
<gene>
    <name evidence="2" type="ORF">BO71DRAFT_487305</name>
</gene>
<keyword evidence="3" id="KW-1185">Reference proteome</keyword>
<name>A0A319DQ40_9EURO</name>
<keyword evidence="1" id="KW-0472">Membrane</keyword>
<dbReference type="EMBL" id="KZ825992">
    <property type="protein sequence ID" value="PYH90218.1"/>
    <property type="molecule type" value="Genomic_DNA"/>
</dbReference>
<keyword evidence="1" id="KW-0812">Transmembrane</keyword>
<reference evidence="2 3" key="1">
    <citation type="submission" date="2018-02" db="EMBL/GenBank/DDBJ databases">
        <title>The genomes of Aspergillus section Nigri reveals drivers in fungal speciation.</title>
        <authorList>
            <consortium name="DOE Joint Genome Institute"/>
            <person name="Vesth T.C."/>
            <person name="Nybo J."/>
            <person name="Theobald S."/>
            <person name="Brandl J."/>
            <person name="Frisvad J.C."/>
            <person name="Nielsen K.F."/>
            <person name="Lyhne E.K."/>
            <person name="Kogle M.E."/>
            <person name="Kuo A."/>
            <person name="Riley R."/>
            <person name="Clum A."/>
            <person name="Nolan M."/>
            <person name="Lipzen A."/>
            <person name="Salamov A."/>
            <person name="Henrissat B."/>
            <person name="Wiebenga A."/>
            <person name="De vries R.P."/>
            <person name="Grigoriev I.V."/>
            <person name="Mortensen U.H."/>
            <person name="Andersen M.R."/>
            <person name="Baker S.E."/>
        </authorList>
    </citation>
    <scope>NUCLEOTIDE SEQUENCE [LARGE SCALE GENOMIC DNA]</scope>
    <source>
        <strain evidence="2 3">CBS 707.79</strain>
    </source>
</reference>
<dbReference type="Proteomes" id="UP000247810">
    <property type="component" value="Unassembled WGS sequence"/>
</dbReference>
<keyword evidence="1" id="KW-1133">Transmembrane helix</keyword>
<evidence type="ECO:0000313" key="3">
    <source>
        <dbReference type="Proteomes" id="UP000247810"/>
    </source>
</evidence>
<organism evidence="2 3">
    <name type="scientific">Aspergillus ellipticus CBS 707.79</name>
    <dbReference type="NCBI Taxonomy" id="1448320"/>
    <lineage>
        <taxon>Eukaryota</taxon>
        <taxon>Fungi</taxon>
        <taxon>Dikarya</taxon>
        <taxon>Ascomycota</taxon>
        <taxon>Pezizomycotina</taxon>
        <taxon>Eurotiomycetes</taxon>
        <taxon>Eurotiomycetidae</taxon>
        <taxon>Eurotiales</taxon>
        <taxon>Aspergillaceae</taxon>
        <taxon>Aspergillus</taxon>
        <taxon>Aspergillus subgen. Circumdati</taxon>
    </lineage>
</organism>
<sequence>MTTPDQDANSEAPQSLGNCLYPTRLTHFESQLSISHMGNFHRVLITIHVADVSAKEFLLAVTLKITQKTILGYRSPAGQDTAASKTCVASNMSTSGLRTDQRTIIVTNPTNPSDDLLQMQQPCSFSPGYRGIYETDDGILGFVATVTGLMLFGMISHKRSGRIFGSLKLNTAPWDLLQIAEQANTSWSKDSGFAHGPWFVGLSRRGESVFKA</sequence>
<dbReference type="VEuPathDB" id="FungiDB:BO71DRAFT_487305"/>
<accession>A0A319DQ40</accession>
<protein>
    <submittedName>
        <fullName evidence="2">Uncharacterized protein</fullName>
    </submittedName>
</protein>
<evidence type="ECO:0000256" key="1">
    <source>
        <dbReference type="SAM" id="Phobius"/>
    </source>
</evidence>